<dbReference type="GO" id="GO:0005737">
    <property type="term" value="C:cytoplasm"/>
    <property type="evidence" value="ECO:0007669"/>
    <property type="project" value="UniProtKB-SubCell"/>
</dbReference>
<proteinExistence type="inferred from homology"/>
<dbReference type="GO" id="GO:0004595">
    <property type="term" value="F:pantetheine-phosphate adenylyltransferase activity"/>
    <property type="evidence" value="ECO:0007669"/>
    <property type="project" value="UniProtKB-UniRule"/>
</dbReference>
<evidence type="ECO:0000256" key="6">
    <source>
        <dbReference type="ARBA" id="ARBA00022842"/>
    </source>
</evidence>
<dbReference type="Pfam" id="PF01467">
    <property type="entry name" value="CTP_transf_like"/>
    <property type="match status" value="1"/>
</dbReference>
<evidence type="ECO:0000256" key="4">
    <source>
        <dbReference type="ARBA" id="ARBA00022741"/>
    </source>
</evidence>
<keyword evidence="1 9" id="KW-0963">Cytoplasm</keyword>
<organism evidence="11">
    <name type="scientific">uncultured Rubrobacteraceae bacterium</name>
    <dbReference type="NCBI Taxonomy" id="349277"/>
    <lineage>
        <taxon>Bacteria</taxon>
        <taxon>Bacillati</taxon>
        <taxon>Actinomycetota</taxon>
        <taxon>Rubrobacteria</taxon>
        <taxon>Rubrobacterales</taxon>
        <taxon>Rubrobacteraceae</taxon>
        <taxon>environmental samples</taxon>
    </lineage>
</organism>
<keyword evidence="4 9" id="KW-0547">Nucleotide-binding</keyword>
<comment type="pathway">
    <text evidence="9">Cofactor biosynthesis; coenzyme A biosynthesis; CoA from (R)-pantothenate: step 4/5.</text>
</comment>
<feature type="binding site" evidence="9">
    <location>
        <begin position="305"/>
        <end position="311"/>
    </location>
    <ligand>
        <name>ATP</name>
        <dbReference type="ChEBI" id="CHEBI:30616"/>
    </ligand>
</feature>
<dbReference type="NCBIfam" id="TIGR01510">
    <property type="entry name" value="coaD_prev_kdtB"/>
    <property type="match status" value="1"/>
</dbReference>
<feature type="site" description="Transition state stabilizer" evidence="9">
    <location>
        <position position="199"/>
    </location>
</feature>
<evidence type="ECO:0000256" key="5">
    <source>
        <dbReference type="ARBA" id="ARBA00022840"/>
    </source>
</evidence>
<evidence type="ECO:0000256" key="7">
    <source>
        <dbReference type="ARBA" id="ARBA00022993"/>
    </source>
</evidence>
<dbReference type="EC" id="2.7.7.3" evidence="9"/>
<feature type="domain" description="Cytidyltransferase-like" evidence="10">
    <location>
        <begin position="187"/>
        <end position="315"/>
    </location>
</feature>
<feature type="binding site" evidence="9">
    <location>
        <position position="255"/>
    </location>
    <ligand>
        <name>substrate</name>
    </ligand>
</feature>
<comment type="function">
    <text evidence="9">Reversibly transfers an adenylyl group from ATP to 4'-phosphopantetheine, yielding dephospho-CoA (dPCoA) and pyrophosphate.</text>
</comment>
<dbReference type="Gene3D" id="3.40.50.620">
    <property type="entry name" value="HUPs"/>
    <property type="match status" value="1"/>
</dbReference>
<accession>A0A6J4Q370</accession>
<feature type="binding site" evidence="9">
    <location>
        <position position="269"/>
    </location>
    <ligand>
        <name>substrate</name>
    </ligand>
</feature>
<dbReference type="Pfam" id="PF03602">
    <property type="entry name" value="Cons_hypoth95"/>
    <property type="match status" value="1"/>
</dbReference>
<keyword evidence="3 9" id="KW-0548">Nucleotidyltransferase</keyword>
<feature type="binding site" evidence="9">
    <location>
        <position position="199"/>
    </location>
    <ligand>
        <name>ATP</name>
        <dbReference type="ChEBI" id="CHEBI:30616"/>
    </ligand>
</feature>
<dbReference type="InterPro" id="IPR029063">
    <property type="entry name" value="SAM-dependent_MTases_sf"/>
</dbReference>
<comment type="subunit">
    <text evidence="9">Homohexamer.</text>
</comment>
<keyword evidence="6 9" id="KW-0460">Magnesium</keyword>
<evidence type="ECO:0000259" key="10">
    <source>
        <dbReference type="Pfam" id="PF01467"/>
    </source>
</evidence>
<keyword evidence="5 9" id="KW-0067">ATP-binding</keyword>
<feature type="binding site" evidence="9">
    <location>
        <position position="191"/>
    </location>
    <ligand>
        <name>substrate</name>
    </ligand>
</feature>
<dbReference type="SUPFAM" id="SSF53335">
    <property type="entry name" value="S-adenosyl-L-methionine-dependent methyltransferases"/>
    <property type="match status" value="1"/>
</dbReference>
<evidence type="ECO:0000256" key="8">
    <source>
        <dbReference type="ARBA" id="ARBA00029346"/>
    </source>
</evidence>
<dbReference type="Gene3D" id="3.40.50.150">
    <property type="entry name" value="Vaccinia Virus protein VP39"/>
    <property type="match status" value="1"/>
</dbReference>
<dbReference type="AlphaFoldDB" id="A0A6J4Q370"/>
<dbReference type="PANTHER" id="PTHR21342">
    <property type="entry name" value="PHOSPHOPANTETHEINE ADENYLYLTRANSFERASE"/>
    <property type="match status" value="1"/>
</dbReference>
<comment type="cofactor">
    <cofactor evidence="9">
        <name>Mg(2+)</name>
        <dbReference type="ChEBI" id="CHEBI:18420"/>
    </cofactor>
</comment>
<dbReference type="CDD" id="cd02163">
    <property type="entry name" value="PPAT"/>
    <property type="match status" value="1"/>
</dbReference>
<dbReference type="InterPro" id="IPR004821">
    <property type="entry name" value="Cyt_trans-like"/>
</dbReference>
<dbReference type="NCBIfam" id="TIGR00125">
    <property type="entry name" value="cyt_tran_rel"/>
    <property type="match status" value="1"/>
</dbReference>
<evidence type="ECO:0000256" key="9">
    <source>
        <dbReference type="HAMAP-Rule" id="MF_00151"/>
    </source>
</evidence>
<dbReference type="SUPFAM" id="SSF52374">
    <property type="entry name" value="Nucleotidylyl transferase"/>
    <property type="match status" value="1"/>
</dbReference>
<feature type="binding site" evidence="9">
    <location>
        <begin position="270"/>
        <end position="272"/>
    </location>
    <ligand>
        <name>ATP</name>
        <dbReference type="ChEBI" id="CHEBI:30616"/>
    </ligand>
</feature>
<sequence>MRVIAGSARGIRLGPVPEGVRPTSDRVREAIFNSLGQFFDGGLVLDLYAGTGAMGIEALSRGCEGAVFVERSGRTARTIRENLARAGLRERGEVVRGDVGEVVERLIEGGRTFRLIFADPPYRIPPREIGSILQRLEVLLTPCGRLVVEGSNPPVYNAESLKGASRSYGGTVVTFLERLQDTMKIAICPGSFDPVTAGHVDIIRRAAAIYDHVVVAVGANLKKKPRLSAEDRARLIEKVMSDLENVSVEVMEGLLVNFAREQGARVVVKGLRAGSDFESEFQQAQLNRRLYPEFETVFIMAAAEHSFLSSSAVREIANYGGSVRGLVPEEILEIVQRLYVREDARAAVSGDKG</sequence>
<dbReference type="CDD" id="cd02440">
    <property type="entry name" value="AdoMet_MTases"/>
    <property type="match status" value="1"/>
</dbReference>
<comment type="catalytic activity">
    <reaction evidence="8 9">
        <text>(R)-4'-phosphopantetheine + ATP + H(+) = 3'-dephospho-CoA + diphosphate</text>
        <dbReference type="Rhea" id="RHEA:19801"/>
        <dbReference type="ChEBI" id="CHEBI:15378"/>
        <dbReference type="ChEBI" id="CHEBI:30616"/>
        <dbReference type="ChEBI" id="CHEBI:33019"/>
        <dbReference type="ChEBI" id="CHEBI:57328"/>
        <dbReference type="ChEBI" id="CHEBI:61723"/>
        <dbReference type="EC" id="2.7.7.3"/>
    </reaction>
</comment>
<dbReference type="PRINTS" id="PR01020">
    <property type="entry name" value="LPSBIOSNTHSS"/>
</dbReference>
<evidence type="ECO:0000256" key="3">
    <source>
        <dbReference type="ARBA" id="ARBA00022695"/>
    </source>
</evidence>
<dbReference type="PANTHER" id="PTHR21342:SF1">
    <property type="entry name" value="PHOSPHOPANTETHEINE ADENYLYLTRANSFERASE"/>
    <property type="match status" value="1"/>
</dbReference>
<comment type="subcellular location">
    <subcellularLocation>
        <location evidence="9">Cytoplasm</location>
    </subcellularLocation>
</comment>
<gene>
    <name evidence="9" type="primary">coaD</name>
    <name evidence="11" type="ORF">AVDCRST_MAG37-488</name>
</gene>
<dbReference type="InterPro" id="IPR014729">
    <property type="entry name" value="Rossmann-like_a/b/a_fold"/>
</dbReference>
<comment type="similarity">
    <text evidence="9">Belongs to the bacterial CoaD family.</text>
</comment>
<keyword evidence="2 9" id="KW-0808">Transferase</keyword>
<evidence type="ECO:0000256" key="2">
    <source>
        <dbReference type="ARBA" id="ARBA00022679"/>
    </source>
</evidence>
<evidence type="ECO:0000313" key="11">
    <source>
        <dbReference type="EMBL" id="CAA9429482.1"/>
    </source>
</evidence>
<name>A0A6J4Q370_9ACTN</name>
<dbReference type="GO" id="GO:0015937">
    <property type="term" value="P:coenzyme A biosynthetic process"/>
    <property type="evidence" value="ECO:0007669"/>
    <property type="project" value="UniProtKB-UniRule"/>
</dbReference>
<dbReference type="UniPathway" id="UPA00241">
    <property type="reaction ID" value="UER00355"/>
</dbReference>
<dbReference type="GO" id="GO:0005524">
    <property type="term" value="F:ATP binding"/>
    <property type="evidence" value="ECO:0007669"/>
    <property type="project" value="UniProtKB-KW"/>
</dbReference>
<keyword evidence="7 9" id="KW-0173">Coenzyme A biosynthesis</keyword>
<feature type="binding site" evidence="9">
    <location>
        <position position="223"/>
    </location>
    <ligand>
        <name>substrate</name>
    </ligand>
</feature>
<reference evidence="11" key="1">
    <citation type="submission" date="2020-02" db="EMBL/GenBank/DDBJ databases">
        <authorList>
            <person name="Meier V. D."/>
        </authorList>
    </citation>
    <scope>NUCLEOTIDE SEQUENCE</scope>
    <source>
        <strain evidence="11">AVDCRST_MAG37</strain>
    </source>
</reference>
<evidence type="ECO:0000256" key="1">
    <source>
        <dbReference type="ARBA" id="ARBA00022490"/>
    </source>
</evidence>
<feature type="binding site" evidence="9">
    <location>
        <begin position="191"/>
        <end position="192"/>
    </location>
    <ligand>
        <name>ATP</name>
        <dbReference type="ChEBI" id="CHEBI:30616"/>
    </ligand>
</feature>
<dbReference type="EMBL" id="CADCVD010000022">
    <property type="protein sequence ID" value="CAA9429482.1"/>
    <property type="molecule type" value="Genomic_DNA"/>
</dbReference>
<protein>
    <recommendedName>
        <fullName evidence="9">Phosphopantetheine adenylyltransferase</fullName>
        <ecNumber evidence="9">2.7.7.3</ecNumber>
    </recommendedName>
    <alternativeName>
        <fullName evidence="9">Dephospho-CoA pyrophosphorylase</fullName>
    </alternativeName>
    <alternativeName>
        <fullName evidence="9">Pantetheine-phosphate adenylyltransferase</fullName>
        <shortName evidence="9">PPAT</shortName>
    </alternativeName>
</protein>
<dbReference type="InterPro" id="IPR001980">
    <property type="entry name" value="PPAT"/>
</dbReference>
<feature type="binding site" evidence="9">
    <location>
        <position position="280"/>
    </location>
    <ligand>
        <name>ATP</name>
        <dbReference type="ChEBI" id="CHEBI:30616"/>
    </ligand>
</feature>
<dbReference type="HAMAP" id="MF_00151">
    <property type="entry name" value="PPAT_bact"/>
    <property type="match status" value="1"/>
</dbReference>